<dbReference type="Proteomes" id="UP001595387">
    <property type="component" value="Unassembled WGS sequence"/>
</dbReference>
<evidence type="ECO:0000313" key="1">
    <source>
        <dbReference type="EMBL" id="MFC2949083.1"/>
    </source>
</evidence>
<keyword evidence="2" id="KW-1185">Reference proteome</keyword>
<protein>
    <submittedName>
        <fullName evidence="1">Uncharacterized protein</fullName>
    </submittedName>
</protein>
<proteinExistence type="predicted"/>
<accession>A0ABV7A898</accession>
<reference evidence="2" key="1">
    <citation type="journal article" date="2019" name="Int. J. Syst. Evol. Microbiol.">
        <title>The Global Catalogue of Microorganisms (GCM) 10K type strain sequencing project: providing services to taxonomists for standard genome sequencing and annotation.</title>
        <authorList>
            <consortium name="The Broad Institute Genomics Platform"/>
            <consortium name="The Broad Institute Genome Sequencing Center for Infectious Disease"/>
            <person name="Wu L."/>
            <person name="Ma J."/>
        </authorList>
    </citation>
    <scope>NUCLEOTIDE SEQUENCE [LARGE SCALE GENOMIC DNA]</scope>
    <source>
        <strain evidence="2">KCTC 13193</strain>
    </source>
</reference>
<comment type="caution">
    <text evidence="1">The sequence shown here is derived from an EMBL/GenBank/DDBJ whole genome shotgun (WGS) entry which is preliminary data.</text>
</comment>
<dbReference type="RefSeq" id="WP_390306786.1">
    <property type="nucleotide sequence ID" value="NZ_JBHRRZ010000017.1"/>
</dbReference>
<dbReference type="EMBL" id="JBHRRZ010000017">
    <property type="protein sequence ID" value="MFC2949083.1"/>
    <property type="molecule type" value="Genomic_DNA"/>
</dbReference>
<sequence length="112" mass="13248">MQAIDIWEKINERDFEFEIHTVPKNHQSPLWFAVRPTEDCLLVKPATFQKPSVSISKVRKINFKEFERVFAFYHRWQSGEPGVRKEASYVSKNTAYIFALIARFEKLLAEKV</sequence>
<evidence type="ECO:0000313" key="2">
    <source>
        <dbReference type="Proteomes" id="UP001595387"/>
    </source>
</evidence>
<organism evidence="1 2">
    <name type="scientific">Virgibacillus sediminis</name>
    <dbReference type="NCBI Taxonomy" id="202260"/>
    <lineage>
        <taxon>Bacteria</taxon>
        <taxon>Bacillati</taxon>
        <taxon>Bacillota</taxon>
        <taxon>Bacilli</taxon>
        <taxon>Bacillales</taxon>
        <taxon>Bacillaceae</taxon>
        <taxon>Virgibacillus</taxon>
    </lineage>
</organism>
<name>A0ABV7A898_9BACI</name>
<gene>
    <name evidence="1" type="ORF">ACFODW_12120</name>
</gene>